<dbReference type="Proteomes" id="UP000192721">
    <property type="component" value="Unassembled WGS sequence"/>
</dbReference>
<dbReference type="InterPro" id="IPR016032">
    <property type="entry name" value="Sig_transdc_resp-reg_C-effctor"/>
</dbReference>
<feature type="domain" description="HTH luxR-type" evidence="4">
    <location>
        <begin position="177"/>
        <end position="234"/>
    </location>
</feature>
<dbReference type="InterPro" id="IPR036388">
    <property type="entry name" value="WH-like_DNA-bd_sf"/>
</dbReference>
<protein>
    <recommendedName>
        <fullName evidence="4">HTH luxR-type domain-containing protein</fullName>
    </recommendedName>
</protein>
<name>A0A1W0CCI5_9NEIS</name>
<dbReference type="Gene3D" id="1.10.10.10">
    <property type="entry name" value="Winged helix-like DNA-binding domain superfamily/Winged helix DNA-binding domain"/>
    <property type="match status" value="1"/>
</dbReference>
<organism evidence="5 6">
    <name type="scientific">Chromobacterium haemolyticum</name>
    <dbReference type="NCBI Taxonomy" id="394935"/>
    <lineage>
        <taxon>Bacteria</taxon>
        <taxon>Pseudomonadati</taxon>
        <taxon>Pseudomonadota</taxon>
        <taxon>Betaproteobacteria</taxon>
        <taxon>Neisseriales</taxon>
        <taxon>Chromobacteriaceae</taxon>
        <taxon>Chromobacterium</taxon>
    </lineage>
</organism>
<evidence type="ECO:0000313" key="6">
    <source>
        <dbReference type="Proteomes" id="UP000192721"/>
    </source>
</evidence>
<dbReference type="RefSeq" id="WP_081556933.1">
    <property type="nucleotide sequence ID" value="NZ_MUKV01000046.1"/>
</dbReference>
<reference evidence="5 6" key="1">
    <citation type="submission" date="2017-02" db="EMBL/GenBank/DDBJ databases">
        <title>Chromobacterium haemolyticum H5244.</title>
        <authorList>
            <person name="Gulvik C.A."/>
        </authorList>
    </citation>
    <scope>NUCLEOTIDE SEQUENCE [LARGE SCALE GENOMIC DNA]</scope>
    <source>
        <strain evidence="5 6">H5244</strain>
    </source>
</reference>
<evidence type="ECO:0000256" key="1">
    <source>
        <dbReference type="ARBA" id="ARBA00023015"/>
    </source>
</evidence>
<keyword evidence="1" id="KW-0805">Transcription regulation</keyword>
<dbReference type="GO" id="GO:0003677">
    <property type="term" value="F:DNA binding"/>
    <property type="evidence" value="ECO:0007669"/>
    <property type="project" value="InterPro"/>
</dbReference>
<dbReference type="SMART" id="SM00421">
    <property type="entry name" value="HTH_LUXR"/>
    <property type="match status" value="1"/>
</dbReference>
<dbReference type="GO" id="GO:0006355">
    <property type="term" value="P:regulation of DNA-templated transcription"/>
    <property type="evidence" value="ECO:0007669"/>
    <property type="project" value="InterPro"/>
</dbReference>
<gene>
    <name evidence="5" type="ORF">B0T45_21675</name>
</gene>
<dbReference type="InterPro" id="IPR000792">
    <property type="entry name" value="Tscrpt_reg_LuxR_C"/>
</dbReference>
<keyword evidence="2" id="KW-0238">DNA-binding</keyword>
<dbReference type="SUPFAM" id="SSF75516">
    <property type="entry name" value="Pheromone-binding domain of LuxR-like quorum-sensing transcription factors"/>
    <property type="match status" value="1"/>
</dbReference>
<evidence type="ECO:0000256" key="2">
    <source>
        <dbReference type="ARBA" id="ARBA00023125"/>
    </source>
</evidence>
<evidence type="ECO:0000259" key="4">
    <source>
        <dbReference type="SMART" id="SM00421"/>
    </source>
</evidence>
<dbReference type="EMBL" id="MUKV01000046">
    <property type="protein sequence ID" value="OQS32467.1"/>
    <property type="molecule type" value="Genomic_DNA"/>
</dbReference>
<dbReference type="SUPFAM" id="SSF46894">
    <property type="entry name" value="C-terminal effector domain of the bipartite response regulators"/>
    <property type="match status" value="1"/>
</dbReference>
<proteinExistence type="predicted"/>
<dbReference type="Pfam" id="PF03472">
    <property type="entry name" value="Autoind_bind"/>
    <property type="match status" value="1"/>
</dbReference>
<comment type="caution">
    <text evidence="5">The sequence shown here is derived from an EMBL/GenBank/DDBJ whole genome shotgun (WGS) entry which is preliminary data.</text>
</comment>
<dbReference type="InterPro" id="IPR036693">
    <property type="entry name" value="TF_LuxR_autoind-bd_dom_sf"/>
</dbReference>
<keyword evidence="3" id="KW-0804">Transcription</keyword>
<accession>A0A1W0CCI5</accession>
<sequence length="242" mass="27504">MQVPTIATLSHDLLTLLDALVTVDDLPALRQFMALWHRHMPDGARTLLVLGNERSRRQPADVLANHGWSPRWIEDYRRGHFHKMDPVWNAPIGQLVYWSRLLVAPASSAARRSYVLSASAEQLHHGLSWLEQAGEYRIVLSIAGDVEHDARLVHLMTCLAPKLMAVLVRILTRTPNLTGLSRQEWHILQGILCGQTDVITAHKLGISVRTVREKATKIRRLNQAVDRVDLVRRLWALEMPPF</sequence>
<evidence type="ECO:0000313" key="5">
    <source>
        <dbReference type="EMBL" id="OQS32467.1"/>
    </source>
</evidence>
<dbReference type="AlphaFoldDB" id="A0A1W0CCI5"/>
<dbReference type="InterPro" id="IPR005143">
    <property type="entry name" value="TF_LuxR_autoind-bd_dom"/>
</dbReference>
<evidence type="ECO:0000256" key="3">
    <source>
        <dbReference type="ARBA" id="ARBA00023163"/>
    </source>
</evidence>
<dbReference type="Gene3D" id="3.30.450.80">
    <property type="entry name" value="Transcription factor LuxR-like, autoinducer-binding domain"/>
    <property type="match status" value="1"/>
</dbReference>